<feature type="site" description="Transition state stabilizer" evidence="7">
    <location>
        <position position="19"/>
    </location>
</feature>
<dbReference type="RefSeq" id="WP_302715171.1">
    <property type="nucleotide sequence ID" value="NZ_JAULRT010000062.1"/>
</dbReference>
<dbReference type="InterPro" id="IPR050088">
    <property type="entry name" value="IspD/TarI_cytidylyltransf_bact"/>
</dbReference>
<organism evidence="8 9">
    <name type="scientific">Gilvimarinus algae</name>
    <dbReference type="NCBI Taxonomy" id="3058037"/>
    <lineage>
        <taxon>Bacteria</taxon>
        <taxon>Pseudomonadati</taxon>
        <taxon>Pseudomonadota</taxon>
        <taxon>Gammaproteobacteria</taxon>
        <taxon>Cellvibrionales</taxon>
        <taxon>Cellvibrionaceae</taxon>
        <taxon>Gilvimarinus</taxon>
    </lineage>
</organism>
<comment type="pathway">
    <text evidence="2 7">Isoprenoid biosynthesis; isopentenyl diphosphate biosynthesis via DXP pathway; isopentenyl diphosphate from 1-deoxy-D-xylulose 5-phosphate: step 2/6.</text>
</comment>
<dbReference type="PANTHER" id="PTHR32125:SF4">
    <property type="entry name" value="2-C-METHYL-D-ERYTHRITOL 4-PHOSPHATE CYTIDYLYLTRANSFERASE, CHLOROPLASTIC"/>
    <property type="match status" value="1"/>
</dbReference>
<comment type="similarity">
    <text evidence="3 7">Belongs to the IspD/TarI cytidylyltransferase family. IspD subfamily.</text>
</comment>
<evidence type="ECO:0000313" key="9">
    <source>
        <dbReference type="Proteomes" id="UP001168380"/>
    </source>
</evidence>
<evidence type="ECO:0000256" key="2">
    <source>
        <dbReference type="ARBA" id="ARBA00004787"/>
    </source>
</evidence>
<dbReference type="EC" id="2.7.7.60" evidence="7"/>
<comment type="caution">
    <text evidence="8">The sequence shown here is derived from an EMBL/GenBank/DDBJ whole genome shotgun (WGS) entry which is preliminary data.</text>
</comment>
<sequence>MNTPSSFWAVVPAAGIGSRMAAALPKQYLEIAGKTILEHTIERLLSVESIERVVVALHPEDVHWNKLGCASHPRVSAVTGGAERAQSVALALEYIKGCAAQDVWVLVHDAARPCVRIEDIQRLMAAGEGALLAAPISDTVKRAERAQVIETLDRQQLWSAMTPQMFSLNQLHSALTSAAAKGQPVTDEASAIEFVGGRPRLVEASRDNIKVTRPEDLALAEMILTRQREE</sequence>
<evidence type="ECO:0000256" key="6">
    <source>
        <dbReference type="ARBA" id="ARBA00023229"/>
    </source>
</evidence>
<feature type="site" description="Positions MEP for the nucleophilic attack" evidence="7">
    <location>
        <position position="210"/>
    </location>
</feature>
<protein>
    <recommendedName>
        <fullName evidence="7">2-C-methyl-D-erythritol 4-phosphate cytidylyltransferase</fullName>
        <ecNumber evidence="7">2.7.7.60</ecNumber>
    </recommendedName>
    <alternativeName>
        <fullName evidence="7">4-diphosphocytidyl-2C-methyl-D-erythritol synthase</fullName>
    </alternativeName>
    <alternativeName>
        <fullName evidence="7">MEP cytidylyltransferase</fullName>
        <shortName evidence="7">MCT</shortName>
    </alternativeName>
</protein>
<name>A0ABT8TIQ8_9GAMM</name>
<evidence type="ECO:0000313" key="8">
    <source>
        <dbReference type="EMBL" id="MDO3383987.1"/>
    </source>
</evidence>
<dbReference type="CDD" id="cd02516">
    <property type="entry name" value="CDP-ME_synthetase"/>
    <property type="match status" value="1"/>
</dbReference>
<dbReference type="SUPFAM" id="SSF53448">
    <property type="entry name" value="Nucleotide-diphospho-sugar transferases"/>
    <property type="match status" value="1"/>
</dbReference>
<evidence type="ECO:0000256" key="4">
    <source>
        <dbReference type="ARBA" id="ARBA00022679"/>
    </source>
</evidence>
<evidence type="ECO:0000256" key="3">
    <source>
        <dbReference type="ARBA" id="ARBA00009789"/>
    </source>
</evidence>
<dbReference type="InterPro" id="IPR001228">
    <property type="entry name" value="IspD"/>
</dbReference>
<feature type="site" description="Positions MEP for the nucleophilic attack" evidence="7">
    <location>
        <position position="154"/>
    </location>
</feature>
<dbReference type="GO" id="GO:0050518">
    <property type="term" value="F:2-C-methyl-D-erythritol 4-phosphate cytidylyltransferase activity"/>
    <property type="evidence" value="ECO:0007669"/>
    <property type="project" value="UniProtKB-EC"/>
</dbReference>
<keyword evidence="6 7" id="KW-0414">Isoprene biosynthesis</keyword>
<proteinExistence type="inferred from homology"/>
<comment type="catalytic activity">
    <reaction evidence="1 7">
        <text>2-C-methyl-D-erythritol 4-phosphate + CTP + H(+) = 4-CDP-2-C-methyl-D-erythritol + diphosphate</text>
        <dbReference type="Rhea" id="RHEA:13429"/>
        <dbReference type="ChEBI" id="CHEBI:15378"/>
        <dbReference type="ChEBI" id="CHEBI:33019"/>
        <dbReference type="ChEBI" id="CHEBI:37563"/>
        <dbReference type="ChEBI" id="CHEBI:57823"/>
        <dbReference type="ChEBI" id="CHEBI:58262"/>
        <dbReference type="EC" id="2.7.7.60"/>
    </reaction>
</comment>
<dbReference type="InterPro" id="IPR029044">
    <property type="entry name" value="Nucleotide-diphossugar_trans"/>
</dbReference>
<dbReference type="InterPro" id="IPR018294">
    <property type="entry name" value="ISPD_synthase_CS"/>
</dbReference>
<dbReference type="PROSITE" id="PS01295">
    <property type="entry name" value="ISPD"/>
    <property type="match status" value="1"/>
</dbReference>
<dbReference type="Pfam" id="PF01128">
    <property type="entry name" value="IspD"/>
    <property type="match status" value="1"/>
</dbReference>
<evidence type="ECO:0000256" key="5">
    <source>
        <dbReference type="ARBA" id="ARBA00022695"/>
    </source>
</evidence>
<accession>A0ABT8TIQ8</accession>
<feature type="site" description="Transition state stabilizer" evidence="7">
    <location>
        <position position="26"/>
    </location>
</feature>
<dbReference type="NCBIfam" id="TIGR00453">
    <property type="entry name" value="ispD"/>
    <property type="match status" value="1"/>
</dbReference>
<reference evidence="8" key="1">
    <citation type="submission" date="2023-07" db="EMBL/GenBank/DDBJ databases">
        <title>Gilvimarinus algae sp. nov., isolated from the surface of Kelp.</title>
        <authorList>
            <person name="Sun Y.Y."/>
            <person name="Gong Y."/>
            <person name="Du Z.J."/>
        </authorList>
    </citation>
    <scope>NUCLEOTIDE SEQUENCE</scope>
    <source>
        <strain evidence="8">SDUM040014</strain>
    </source>
</reference>
<dbReference type="Gene3D" id="3.90.550.10">
    <property type="entry name" value="Spore Coat Polysaccharide Biosynthesis Protein SpsA, Chain A"/>
    <property type="match status" value="1"/>
</dbReference>
<comment type="function">
    <text evidence="7">Catalyzes the formation of 4-diphosphocytidyl-2-C-methyl-D-erythritol from CTP and 2-C-methyl-D-erythritol 4-phosphate (MEP).</text>
</comment>
<evidence type="ECO:0000256" key="7">
    <source>
        <dbReference type="HAMAP-Rule" id="MF_00108"/>
    </source>
</evidence>
<keyword evidence="5 7" id="KW-0548">Nucleotidyltransferase</keyword>
<keyword evidence="4 7" id="KW-0808">Transferase</keyword>
<keyword evidence="9" id="KW-1185">Reference proteome</keyword>
<dbReference type="HAMAP" id="MF_00108">
    <property type="entry name" value="IspD"/>
    <property type="match status" value="1"/>
</dbReference>
<dbReference type="Proteomes" id="UP001168380">
    <property type="component" value="Unassembled WGS sequence"/>
</dbReference>
<dbReference type="EMBL" id="JAULRT010000062">
    <property type="protein sequence ID" value="MDO3383987.1"/>
    <property type="molecule type" value="Genomic_DNA"/>
</dbReference>
<gene>
    <name evidence="7 8" type="primary">ispD</name>
    <name evidence="8" type="ORF">QWI16_17530</name>
</gene>
<dbReference type="InterPro" id="IPR034683">
    <property type="entry name" value="IspD/TarI"/>
</dbReference>
<dbReference type="PANTHER" id="PTHR32125">
    <property type="entry name" value="2-C-METHYL-D-ERYTHRITOL 4-PHOSPHATE CYTIDYLYLTRANSFERASE, CHLOROPLASTIC"/>
    <property type="match status" value="1"/>
</dbReference>
<evidence type="ECO:0000256" key="1">
    <source>
        <dbReference type="ARBA" id="ARBA00001282"/>
    </source>
</evidence>